<name>A0A9D1LMJ6_9CLOT</name>
<dbReference type="FunFam" id="3.40.140.10:FF:000005">
    <property type="entry name" value="tRNA-specific adenosine deaminase"/>
    <property type="match status" value="1"/>
</dbReference>
<reference evidence="10" key="2">
    <citation type="journal article" date="2021" name="PeerJ">
        <title>Extensive microbial diversity within the chicken gut microbiome revealed by metagenomics and culture.</title>
        <authorList>
            <person name="Gilroy R."/>
            <person name="Ravi A."/>
            <person name="Getino M."/>
            <person name="Pursley I."/>
            <person name="Horton D.L."/>
            <person name="Alikhan N.F."/>
            <person name="Baker D."/>
            <person name="Gharbi K."/>
            <person name="Hall N."/>
            <person name="Watson M."/>
            <person name="Adriaenssens E.M."/>
            <person name="Foster-Nyarko E."/>
            <person name="Jarju S."/>
            <person name="Secka A."/>
            <person name="Antonio M."/>
            <person name="Oren A."/>
            <person name="Chaudhuri R.R."/>
            <person name="La Ragione R."/>
            <person name="Hildebrand F."/>
            <person name="Pallen M.J."/>
        </authorList>
    </citation>
    <scope>NUCLEOTIDE SEQUENCE</scope>
    <source>
        <strain evidence="10">CHK191-8634</strain>
    </source>
</reference>
<dbReference type="PANTHER" id="PTHR11079">
    <property type="entry name" value="CYTOSINE DEAMINASE FAMILY MEMBER"/>
    <property type="match status" value="1"/>
</dbReference>
<dbReference type="SUPFAM" id="SSF53927">
    <property type="entry name" value="Cytidine deaminase-like"/>
    <property type="match status" value="1"/>
</dbReference>
<evidence type="ECO:0000256" key="7">
    <source>
        <dbReference type="ARBA" id="ARBA00048045"/>
    </source>
</evidence>
<proteinExistence type="inferred from homology"/>
<dbReference type="GO" id="GO:0052717">
    <property type="term" value="F:tRNA-specific adenosine-34 deaminase activity"/>
    <property type="evidence" value="ECO:0007669"/>
    <property type="project" value="UniProtKB-UniRule"/>
</dbReference>
<comment type="catalytic activity">
    <reaction evidence="7 8">
        <text>adenosine(34) in tRNA + H2O + H(+) = inosine(34) in tRNA + NH4(+)</text>
        <dbReference type="Rhea" id="RHEA:43168"/>
        <dbReference type="Rhea" id="RHEA-COMP:10373"/>
        <dbReference type="Rhea" id="RHEA-COMP:10374"/>
        <dbReference type="ChEBI" id="CHEBI:15377"/>
        <dbReference type="ChEBI" id="CHEBI:15378"/>
        <dbReference type="ChEBI" id="CHEBI:28938"/>
        <dbReference type="ChEBI" id="CHEBI:74411"/>
        <dbReference type="ChEBI" id="CHEBI:82852"/>
        <dbReference type="EC" id="3.5.4.33"/>
    </reaction>
</comment>
<organism evidence="10 11">
    <name type="scientific">Candidatus Ventrousia excrementavium</name>
    <dbReference type="NCBI Taxonomy" id="2840961"/>
    <lineage>
        <taxon>Bacteria</taxon>
        <taxon>Bacillati</taxon>
        <taxon>Bacillota</taxon>
        <taxon>Clostridia</taxon>
        <taxon>Eubacteriales</taxon>
        <taxon>Clostridiaceae</taxon>
        <taxon>Clostridiaceae incertae sedis</taxon>
        <taxon>Candidatus Ventrousia</taxon>
    </lineage>
</organism>
<dbReference type="AlphaFoldDB" id="A0A9D1LMJ6"/>
<gene>
    <name evidence="8" type="primary">tadA</name>
    <name evidence="10" type="ORF">IAB67_10015</name>
</gene>
<dbReference type="CDD" id="cd01285">
    <property type="entry name" value="nucleoside_deaminase"/>
    <property type="match status" value="1"/>
</dbReference>
<feature type="domain" description="CMP/dCMP-type deaminase" evidence="9">
    <location>
        <begin position="1"/>
        <end position="134"/>
    </location>
</feature>
<evidence type="ECO:0000259" key="9">
    <source>
        <dbReference type="PROSITE" id="PS51747"/>
    </source>
</evidence>
<dbReference type="InterPro" id="IPR002125">
    <property type="entry name" value="CMP_dCMP_dom"/>
</dbReference>
<comment type="function">
    <text evidence="8">Catalyzes the deamination of adenosine to inosine at the wobble position 34 of tRNA(Arg2).</text>
</comment>
<dbReference type="InterPro" id="IPR016193">
    <property type="entry name" value="Cytidine_deaminase-like"/>
</dbReference>
<dbReference type="EMBL" id="DVMR01000077">
    <property type="protein sequence ID" value="HIU44620.1"/>
    <property type="molecule type" value="Genomic_DNA"/>
</dbReference>
<comment type="cofactor">
    <cofactor evidence="8">
        <name>Zn(2+)</name>
        <dbReference type="ChEBI" id="CHEBI:29105"/>
    </cofactor>
    <text evidence="8">Binds 1 zinc ion per subunit.</text>
</comment>
<protein>
    <recommendedName>
        <fullName evidence="8">tRNA-specific adenosine deaminase</fullName>
        <ecNumber evidence="8">3.5.4.33</ecNumber>
    </recommendedName>
</protein>
<evidence type="ECO:0000256" key="2">
    <source>
        <dbReference type="ARBA" id="ARBA00011738"/>
    </source>
</evidence>
<dbReference type="PANTHER" id="PTHR11079:SF179">
    <property type="entry name" value="TRNA(ADENINE(34)) DEAMINASE, CHLOROPLASTIC"/>
    <property type="match status" value="1"/>
</dbReference>
<feature type="binding site" evidence="8">
    <location>
        <position position="52"/>
    </location>
    <ligand>
        <name>Zn(2+)</name>
        <dbReference type="ChEBI" id="CHEBI:29105"/>
        <note>catalytic</note>
    </ligand>
</feature>
<comment type="similarity">
    <text evidence="1">Belongs to the cytidine and deoxycytidylate deaminase family. ADAT2 subfamily.</text>
</comment>
<feature type="active site" description="Proton donor" evidence="8">
    <location>
        <position position="54"/>
    </location>
</feature>
<evidence type="ECO:0000256" key="4">
    <source>
        <dbReference type="ARBA" id="ARBA00022723"/>
    </source>
</evidence>
<feature type="binding site" evidence="8">
    <location>
        <position position="82"/>
    </location>
    <ligand>
        <name>Zn(2+)</name>
        <dbReference type="ChEBI" id="CHEBI:29105"/>
        <note>catalytic</note>
    </ligand>
</feature>
<evidence type="ECO:0000256" key="5">
    <source>
        <dbReference type="ARBA" id="ARBA00022801"/>
    </source>
</evidence>
<dbReference type="PROSITE" id="PS00903">
    <property type="entry name" value="CYT_DCMP_DEAMINASES_1"/>
    <property type="match status" value="1"/>
</dbReference>
<keyword evidence="4 8" id="KW-0479">Metal-binding</keyword>
<dbReference type="GO" id="GO:0008270">
    <property type="term" value="F:zinc ion binding"/>
    <property type="evidence" value="ECO:0007669"/>
    <property type="project" value="UniProtKB-UniRule"/>
</dbReference>
<dbReference type="HAMAP" id="MF_00972">
    <property type="entry name" value="tRNA_aden_deaminase"/>
    <property type="match status" value="1"/>
</dbReference>
<dbReference type="InterPro" id="IPR028883">
    <property type="entry name" value="tRNA_aden_deaminase"/>
</dbReference>
<evidence type="ECO:0000313" key="10">
    <source>
        <dbReference type="EMBL" id="HIU44620.1"/>
    </source>
</evidence>
<evidence type="ECO:0000256" key="6">
    <source>
        <dbReference type="ARBA" id="ARBA00022833"/>
    </source>
</evidence>
<evidence type="ECO:0000256" key="1">
    <source>
        <dbReference type="ARBA" id="ARBA00010669"/>
    </source>
</evidence>
<keyword evidence="6 8" id="KW-0862">Zinc</keyword>
<dbReference type="Pfam" id="PF00383">
    <property type="entry name" value="dCMP_cyt_deam_1"/>
    <property type="match status" value="1"/>
</dbReference>
<evidence type="ECO:0000313" key="11">
    <source>
        <dbReference type="Proteomes" id="UP000824073"/>
    </source>
</evidence>
<feature type="binding site" evidence="8">
    <location>
        <position position="85"/>
    </location>
    <ligand>
        <name>Zn(2+)</name>
        <dbReference type="ChEBI" id="CHEBI:29105"/>
        <note>catalytic</note>
    </ligand>
</feature>
<comment type="caution">
    <text evidence="10">The sequence shown here is derived from an EMBL/GenBank/DDBJ whole genome shotgun (WGS) entry which is preliminary data.</text>
</comment>
<dbReference type="EC" id="3.5.4.33" evidence="8"/>
<keyword evidence="3 8" id="KW-0819">tRNA processing</keyword>
<comment type="subunit">
    <text evidence="2 8">Homodimer.</text>
</comment>
<dbReference type="GO" id="GO:0002100">
    <property type="term" value="P:tRNA wobble adenosine to inosine editing"/>
    <property type="evidence" value="ECO:0007669"/>
    <property type="project" value="UniProtKB-UniRule"/>
</dbReference>
<dbReference type="PROSITE" id="PS51747">
    <property type="entry name" value="CYT_DCMP_DEAMINASES_2"/>
    <property type="match status" value="1"/>
</dbReference>
<reference evidence="10" key="1">
    <citation type="submission" date="2020-10" db="EMBL/GenBank/DDBJ databases">
        <authorList>
            <person name="Gilroy R."/>
        </authorList>
    </citation>
    <scope>NUCLEOTIDE SEQUENCE</scope>
    <source>
        <strain evidence="10">CHK191-8634</strain>
    </source>
</reference>
<evidence type="ECO:0000256" key="8">
    <source>
        <dbReference type="HAMAP-Rule" id="MF_00972"/>
    </source>
</evidence>
<accession>A0A9D1LMJ6</accession>
<dbReference type="Proteomes" id="UP000824073">
    <property type="component" value="Unassembled WGS sequence"/>
</dbReference>
<dbReference type="Gene3D" id="3.40.140.10">
    <property type="entry name" value="Cytidine Deaminase, domain 2"/>
    <property type="match status" value="1"/>
</dbReference>
<dbReference type="InterPro" id="IPR016192">
    <property type="entry name" value="APOBEC/CMP_deaminase_Zn-bd"/>
</dbReference>
<evidence type="ECO:0000256" key="3">
    <source>
        <dbReference type="ARBA" id="ARBA00022694"/>
    </source>
</evidence>
<sequence length="156" mass="17363">MEREKYMRMALALARRARDEGEVPVGCVVVCDSTVVGRGWNRREQTQNALEHAEMMALGEACRTLGRWRLGDCRLFVTLEPCPMCAGAILNARVGEVCYGASDPDYGACGGVINLFEEAFRHRPRLYGGVLRQECAALLSSFFVDLRASSQEKEKI</sequence>
<keyword evidence="5 8" id="KW-0378">Hydrolase</keyword>